<evidence type="ECO:0000256" key="5">
    <source>
        <dbReference type="ARBA" id="ARBA00022605"/>
    </source>
</evidence>
<dbReference type="InterPro" id="IPR042122">
    <property type="entry name" value="Ser_AcTrfase_N_sf"/>
</dbReference>
<dbReference type="GO" id="GO:0006535">
    <property type="term" value="P:cysteine biosynthetic process from serine"/>
    <property type="evidence" value="ECO:0007669"/>
    <property type="project" value="InterPro"/>
</dbReference>
<dbReference type="GO" id="GO:0005737">
    <property type="term" value="C:cytoplasm"/>
    <property type="evidence" value="ECO:0007669"/>
    <property type="project" value="InterPro"/>
</dbReference>
<dbReference type="FunFam" id="2.160.10.10:FF:000002">
    <property type="entry name" value="Serine acetyltransferase"/>
    <property type="match status" value="1"/>
</dbReference>
<dbReference type="AlphaFoldDB" id="A0A9X2RL18"/>
<evidence type="ECO:0000256" key="7">
    <source>
        <dbReference type="ARBA" id="ARBA00022737"/>
    </source>
</evidence>
<dbReference type="Gene3D" id="1.10.3130.10">
    <property type="entry name" value="serine acetyltransferase, domain 1"/>
    <property type="match status" value="1"/>
</dbReference>
<dbReference type="InterPro" id="IPR011004">
    <property type="entry name" value="Trimer_LpxA-like_sf"/>
</dbReference>
<keyword evidence="8 11" id="KW-0012">Acyltransferase</keyword>
<dbReference type="InterPro" id="IPR005881">
    <property type="entry name" value="Ser_O-AcTrfase"/>
</dbReference>
<dbReference type="NCBIfam" id="NF041874">
    <property type="entry name" value="EPS_EpsC"/>
    <property type="match status" value="1"/>
</dbReference>
<feature type="domain" description="Serine acetyltransferase N-terminal" evidence="10">
    <location>
        <begin position="19"/>
        <end position="123"/>
    </location>
</feature>
<dbReference type="SUPFAM" id="SSF51161">
    <property type="entry name" value="Trimeric LpxA-like enzymes"/>
    <property type="match status" value="1"/>
</dbReference>
<evidence type="ECO:0000256" key="2">
    <source>
        <dbReference type="ARBA" id="ARBA00007274"/>
    </source>
</evidence>
<dbReference type="SMART" id="SM00971">
    <property type="entry name" value="SATase_N"/>
    <property type="match status" value="1"/>
</dbReference>
<evidence type="ECO:0000313" key="12">
    <source>
        <dbReference type="Proteomes" id="UP001142610"/>
    </source>
</evidence>
<dbReference type="EMBL" id="JANIBC010000018">
    <property type="protein sequence ID" value="MCQ8186393.1"/>
    <property type="molecule type" value="Genomic_DNA"/>
</dbReference>
<evidence type="ECO:0000313" key="11">
    <source>
        <dbReference type="EMBL" id="MCQ8186393.1"/>
    </source>
</evidence>
<dbReference type="EC" id="2.3.1.30" evidence="3"/>
<gene>
    <name evidence="11" type="primary">cysE</name>
    <name evidence="11" type="ORF">NOG11_13490</name>
</gene>
<proteinExistence type="inferred from homology"/>
<evidence type="ECO:0000256" key="1">
    <source>
        <dbReference type="ARBA" id="ARBA00004876"/>
    </source>
</evidence>
<dbReference type="Gene3D" id="2.160.10.10">
    <property type="entry name" value="Hexapeptide repeat proteins"/>
    <property type="match status" value="1"/>
</dbReference>
<dbReference type="Proteomes" id="UP001142610">
    <property type="component" value="Unassembled WGS sequence"/>
</dbReference>
<evidence type="ECO:0000256" key="9">
    <source>
        <dbReference type="ARBA" id="ARBA00049486"/>
    </source>
</evidence>
<dbReference type="CDD" id="cd03354">
    <property type="entry name" value="LbH_SAT"/>
    <property type="match status" value="1"/>
</dbReference>
<dbReference type="InterPro" id="IPR045304">
    <property type="entry name" value="LbH_SAT"/>
</dbReference>
<name>A0A9X2RL18_9PROT</name>
<dbReference type="InterPro" id="IPR001451">
    <property type="entry name" value="Hexapep"/>
</dbReference>
<dbReference type="InterPro" id="IPR053376">
    <property type="entry name" value="Serine_acetyltransferase"/>
</dbReference>
<comment type="catalytic activity">
    <reaction evidence="9">
        <text>L-serine + acetyl-CoA = O-acetyl-L-serine + CoA</text>
        <dbReference type="Rhea" id="RHEA:24560"/>
        <dbReference type="ChEBI" id="CHEBI:33384"/>
        <dbReference type="ChEBI" id="CHEBI:57287"/>
        <dbReference type="ChEBI" id="CHEBI:57288"/>
        <dbReference type="ChEBI" id="CHEBI:58340"/>
        <dbReference type="EC" id="2.3.1.30"/>
    </reaction>
</comment>
<dbReference type="Pfam" id="PF00132">
    <property type="entry name" value="Hexapep"/>
    <property type="match status" value="1"/>
</dbReference>
<accession>A0A9X2RL18</accession>
<comment type="pathway">
    <text evidence="1">Amino-acid biosynthesis; L-cysteine biosynthesis; L-cysteine from L-serine: step 1/2.</text>
</comment>
<dbReference type="GO" id="GO:0009001">
    <property type="term" value="F:serine O-acetyltransferase activity"/>
    <property type="evidence" value="ECO:0007669"/>
    <property type="project" value="UniProtKB-EC"/>
</dbReference>
<dbReference type="PROSITE" id="PS00101">
    <property type="entry name" value="HEXAPEP_TRANSFERASES"/>
    <property type="match status" value="1"/>
</dbReference>
<dbReference type="InterPro" id="IPR010493">
    <property type="entry name" value="Ser_AcTrfase_N"/>
</dbReference>
<dbReference type="PANTHER" id="PTHR42811">
    <property type="entry name" value="SERINE ACETYLTRANSFERASE"/>
    <property type="match status" value="1"/>
</dbReference>
<evidence type="ECO:0000256" key="8">
    <source>
        <dbReference type="ARBA" id="ARBA00023315"/>
    </source>
</evidence>
<dbReference type="InterPro" id="IPR018357">
    <property type="entry name" value="Hexapep_transf_CS"/>
</dbReference>
<protein>
    <recommendedName>
        <fullName evidence="4">Serine acetyltransferase</fullName>
        <ecNumber evidence="3">2.3.1.30</ecNumber>
    </recommendedName>
</protein>
<keyword evidence="5" id="KW-0028">Amino-acid biosynthesis</keyword>
<evidence type="ECO:0000256" key="4">
    <source>
        <dbReference type="ARBA" id="ARBA00018522"/>
    </source>
</evidence>
<comment type="caution">
    <text evidence="11">The sequence shown here is derived from an EMBL/GenBank/DDBJ whole genome shotgun (WGS) entry which is preliminary data.</text>
</comment>
<keyword evidence="12" id="KW-1185">Reference proteome</keyword>
<organism evidence="11 12">
    <name type="scientific">Parvularcula maris</name>
    <dbReference type="NCBI Taxonomy" id="2965077"/>
    <lineage>
        <taxon>Bacteria</taxon>
        <taxon>Pseudomonadati</taxon>
        <taxon>Pseudomonadota</taxon>
        <taxon>Alphaproteobacteria</taxon>
        <taxon>Parvularculales</taxon>
        <taxon>Parvularculaceae</taxon>
        <taxon>Parvularcula</taxon>
    </lineage>
</organism>
<dbReference type="NCBIfam" id="TIGR01172">
    <property type="entry name" value="cysE"/>
    <property type="match status" value="1"/>
</dbReference>
<comment type="similarity">
    <text evidence="2">Belongs to the transferase hexapeptide repeat family.</text>
</comment>
<evidence type="ECO:0000256" key="3">
    <source>
        <dbReference type="ARBA" id="ARBA00013266"/>
    </source>
</evidence>
<evidence type="ECO:0000256" key="6">
    <source>
        <dbReference type="ARBA" id="ARBA00022679"/>
    </source>
</evidence>
<sequence>MPSSSALRETPNLQTVDSIWSRMRVEAATDAASEPILASFLSATILNHRDFQSALSYRLAQKLSDGEMNAMLWREVAEDAYKDQPAIVTAALADLQAYTDRDPATRSTSQPFLHFKGYQAIQSQRIACWLWSQGREALALYLQSRMSELFQVDIHPAAKIGRGLFFDHATGIVIGETARIGDNCSLLHSVTLGGTGKEKHERHPKLGNGVLVGAGAKILGNIEVGDGAKIASGSVVLEPVKPFCTVAGVPAVPVGRCAKAAGEQMDQGLDSPDETHR</sequence>
<reference evidence="11" key="1">
    <citation type="submission" date="2022-07" db="EMBL/GenBank/DDBJ databases">
        <title>Parvularcula maris sp. nov., an algicidal bacterium isolated from seawater.</title>
        <authorList>
            <person name="Li F."/>
        </authorList>
    </citation>
    <scope>NUCLEOTIDE SEQUENCE</scope>
    <source>
        <strain evidence="11">BGMRC 0090</strain>
    </source>
</reference>
<keyword evidence="6 11" id="KW-0808">Transferase</keyword>
<evidence type="ECO:0000259" key="10">
    <source>
        <dbReference type="SMART" id="SM00971"/>
    </source>
</evidence>
<dbReference type="Pfam" id="PF06426">
    <property type="entry name" value="SATase_N"/>
    <property type="match status" value="1"/>
</dbReference>
<keyword evidence="7" id="KW-0677">Repeat</keyword>
<dbReference type="RefSeq" id="WP_256620311.1">
    <property type="nucleotide sequence ID" value="NZ_JANIBC010000018.1"/>
</dbReference>